<name>A0AAD9IIA9_PROWI</name>
<dbReference type="GO" id="GO:0004556">
    <property type="term" value="F:alpha-amylase activity"/>
    <property type="evidence" value="ECO:0007669"/>
    <property type="project" value="UniProtKB-UniRule"/>
</dbReference>
<dbReference type="CDD" id="cd11314">
    <property type="entry name" value="AmyAc_arch_bac_plant_AmyA"/>
    <property type="match status" value="1"/>
</dbReference>
<dbReference type="InterPro" id="IPR017853">
    <property type="entry name" value="GH"/>
</dbReference>
<dbReference type="InterPro" id="IPR012850">
    <property type="entry name" value="A-amylase_bs_C"/>
</dbReference>
<reference evidence="12" key="1">
    <citation type="submission" date="2021-01" db="EMBL/GenBank/DDBJ databases">
        <authorList>
            <person name="Eckstrom K.M.E."/>
        </authorList>
    </citation>
    <scope>NUCLEOTIDE SEQUENCE</scope>
    <source>
        <strain evidence="12">UVCC 0001</strain>
    </source>
</reference>
<keyword evidence="6 9" id="KW-0119">Carbohydrate metabolism</keyword>
<dbReference type="Proteomes" id="UP001255856">
    <property type="component" value="Unassembled WGS sequence"/>
</dbReference>
<dbReference type="InterPro" id="IPR006047">
    <property type="entry name" value="GH13_cat_dom"/>
</dbReference>
<feature type="domain" description="Alpha-amylase C-terminal beta-sheet" evidence="11">
    <location>
        <begin position="549"/>
        <end position="614"/>
    </location>
</feature>
<dbReference type="GO" id="GO:0005509">
    <property type="term" value="F:calcium ion binding"/>
    <property type="evidence" value="ECO:0007669"/>
    <property type="project" value="InterPro"/>
</dbReference>
<dbReference type="Pfam" id="PF00128">
    <property type="entry name" value="Alpha-amylase"/>
    <property type="match status" value="1"/>
</dbReference>
<evidence type="ECO:0000256" key="5">
    <source>
        <dbReference type="ARBA" id="ARBA00022801"/>
    </source>
</evidence>
<organism evidence="12 13">
    <name type="scientific">Prototheca wickerhamii</name>
    <dbReference type="NCBI Taxonomy" id="3111"/>
    <lineage>
        <taxon>Eukaryota</taxon>
        <taxon>Viridiplantae</taxon>
        <taxon>Chlorophyta</taxon>
        <taxon>core chlorophytes</taxon>
        <taxon>Trebouxiophyceae</taxon>
        <taxon>Chlorellales</taxon>
        <taxon>Chlorellaceae</taxon>
        <taxon>Prototheca</taxon>
    </lineage>
</organism>
<evidence type="ECO:0000313" key="12">
    <source>
        <dbReference type="EMBL" id="KAK2078236.1"/>
    </source>
</evidence>
<dbReference type="SUPFAM" id="SSF51445">
    <property type="entry name" value="(Trans)glycosidases"/>
    <property type="match status" value="1"/>
</dbReference>
<dbReference type="SUPFAM" id="SSF51011">
    <property type="entry name" value="Glycosyl hydrolase domain"/>
    <property type="match status" value="1"/>
</dbReference>
<evidence type="ECO:0000313" key="13">
    <source>
        <dbReference type="Proteomes" id="UP001255856"/>
    </source>
</evidence>
<dbReference type="AlphaFoldDB" id="A0AAD9IIA9"/>
<comment type="cofactor">
    <cofactor evidence="2">
        <name>Ca(2+)</name>
        <dbReference type="ChEBI" id="CHEBI:29108"/>
    </cofactor>
</comment>
<dbReference type="InterPro" id="IPR006046">
    <property type="entry name" value="Alpha_amylase"/>
</dbReference>
<keyword evidence="13" id="KW-1185">Reference proteome</keyword>
<evidence type="ECO:0000256" key="6">
    <source>
        <dbReference type="ARBA" id="ARBA00023277"/>
    </source>
</evidence>
<evidence type="ECO:0000256" key="3">
    <source>
        <dbReference type="ARBA" id="ARBA00008061"/>
    </source>
</evidence>
<evidence type="ECO:0000256" key="2">
    <source>
        <dbReference type="ARBA" id="ARBA00001913"/>
    </source>
</evidence>
<evidence type="ECO:0000259" key="10">
    <source>
        <dbReference type="SMART" id="SM00642"/>
    </source>
</evidence>
<evidence type="ECO:0000256" key="4">
    <source>
        <dbReference type="ARBA" id="ARBA00012595"/>
    </source>
</evidence>
<keyword evidence="7 9" id="KW-0326">Glycosidase</keyword>
<evidence type="ECO:0000256" key="8">
    <source>
        <dbReference type="RuleBase" id="RU003615"/>
    </source>
</evidence>
<dbReference type="Gene3D" id="2.60.40.1180">
    <property type="entry name" value="Golgi alpha-mannosidase II"/>
    <property type="match status" value="1"/>
</dbReference>
<comment type="similarity">
    <text evidence="3 8">Belongs to the glycosyl hydrolase 13 family.</text>
</comment>
<evidence type="ECO:0000256" key="7">
    <source>
        <dbReference type="ARBA" id="ARBA00023295"/>
    </source>
</evidence>
<accession>A0AAD9IIA9</accession>
<feature type="domain" description="Glycosyl hydrolase family 13 catalytic" evidence="10">
    <location>
        <begin position="218"/>
        <end position="552"/>
    </location>
</feature>
<dbReference type="EMBL" id="JASFZW010000005">
    <property type="protein sequence ID" value="KAK2078236.1"/>
    <property type="molecule type" value="Genomic_DNA"/>
</dbReference>
<dbReference type="GO" id="GO:0005975">
    <property type="term" value="P:carbohydrate metabolic process"/>
    <property type="evidence" value="ECO:0007669"/>
    <property type="project" value="InterPro"/>
</dbReference>
<dbReference type="PANTHER" id="PTHR43447">
    <property type="entry name" value="ALPHA-AMYLASE"/>
    <property type="match status" value="1"/>
</dbReference>
<dbReference type="EC" id="3.2.1.1" evidence="4 9"/>
<sequence length="617" mass="68390">MGSALASLDEAELQPVVDLSNDAEPGCTELRISGRRDATALVQVTQVLADQGLAVSSASLGDGGEDVYHLTRAGGGAVPQEAWGPLRDALLRVLQTGARSNKPSIHGAAVDVDERVLRAMPSEADAGALEQAAHDMVEAADALVRAERELVAAGEGADQAFLAARYELSSQLERRMAALEAILTSRREQLERAMREATAPVPDFFKPPSGLHHGPGGRIILQAFNWESCKEPWWNKMAALAPKAAEVGFTAAWLPPPSESVSPQGYLPRDLYNLNSRYGSEAELRNLIGVCHELGIKAIADIVINHRCAHDQGDDGKWNKFGGRLAWDRGMICSNNPAFGGRGAWKKFDDYPAAPNVDHSNERVQHDVAGWMKWLRNSIGFDGWRFDYVKGYDGKFAKLYVDATVPQMAFGEYWDTCAYTDGVLNYNQDAHRQRTVDWCDATGATCAAFDFTLKGILQEAVSRGEYWRLIDGQGRPPGVLGMWPSRAITFLENHDTGSTLQHWPFPWEHAAEGYAYLLTHCGTPCIFYDHMYYDAQLREHITRLMDIRRRFRINNKSEVMIHKAYGNLYAAIVDKKIAMKMGPGDWSPSSDRVQIGQRDWRLLHSGPNFAVWEAVFG</sequence>
<gene>
    <name evidence="12" type="ORF">QBZ16_004105</name>
</gene>
<dbReference type="SMART" id="SM00810">
    <property type="entry name" value="Alpha-amyl_C2"/>
    <property type="match status" value="1"/>
</dbReference>
<dbReference type="Gene3D" id="3.20.20.80">
    <property type="entry name" value="Glycosidases"/>
    <property type="match status" value="1"/>
</dbReference>
<keyword evidence="5 9" id="KW-0378">Hydrolase</keyword>
<dbReference type="PRINTS" id="PR00110">
    <property type="entry name" value="ALPHAAMYLASE"/>
</dbReference>
<protein>
    <recommendedName>
        <fullName evidence="4 9">Alpha-amylase</fullName>
        <ecNumber evidence="4 9">3.2.1.1</ecNumber>
    </recommendedName>
</protein>
<comment type="caution">
    <text evidence="12">The sequence shown here is derived from an EMBL/GenBank/DDBJ whole genome shotgun (WGS) entry which is preliminary data.</text>
</comment>
<evidence type="ECO:0000259" key="11">
    <source>
        <dbReference type="SMART" id="SM00810"/>
    </source>
</evidence>
<comment type="catalytic activity">
    <reaction evidence="1 9">
        <text>Endohydrolysis of (1-&gt;4)-alpha-D-glucosidic linkages in polysaccharides containing three or more (1-&gt;4)-alpha-linked D-glucose units.</text>
        <dbReference type="EC" id="3.2.1.1"/>
    </reaction>
</comment>
<dbReference type="InterPro" id="IPR013780">
    <property type="entry name" value="Glyco_hydro_b"/>
</dbReference>
<evidence type="ECO:0000256" key="9">
    <source>
        <dbReference type="RuleBase" id="RU361134"/>
    </source>
</evidence>
<evidence type="ECO:0000256" key="1">
    <source>
        <dbReference type="ARBA" id="ARBA00000548"/>
    </source>
</evidence>
<proteinExistence type="inferred from homology"/>
<dbReference type="Pfam" id="PF07821">
    <property type="entry name" value="Alpha-amyl_C2"/>
    <property type="match status" value="1"/>
</dbReference>
<dbReference type="SMART" id="SM00642">
    <property type="entry name" value="Aamy"/>
    <property type="match status" value="1"/>
</dbReference>